<evidence type="ECO:0000313" key="2">
    <source>
        <dbReference type="EMBL" id="SVA90230.1"/>
    </source>
</evidence>
<accession>A0A381ZLV5</accession>
<dbReference type="Gene3D" id="2.30.110.10">
    <property type="entry name" value="Electron Transport, Fmn-binding Protein, Chain A"/>
    <property type="match status" value="1"/>
</dbReference>
<dbReference type="AlphaFoldDB" id="A0A381ZLV5"/>
<dbReference type="PANTHER" id="PTHR40660">
    <property type="entry name" value="5'-PHOSPHATE OXIDASE PUTATIVE DOMAIN-CONTAINING PROTEIN-RELATED"/>
    <property type="match status" value="1"/>
</dbReference>
<name>A0A381ZLV5_9ZZZZ</name>
<feature type="domain" description="Pyridoxamine 5'-phosphate oxidase N-terminal" evidence="1">
    <location>
        <begin position="2"/>
        <end position="103"/>
    </location>
</feature>
<evidence type="ECO:0000259" key="1">
    <source>
        <dbReference type="Pfam" id="PF01243"/>
    </source>
</evidence>
<dbReference type="PANTHER" id="PTHR40660:SF1">
    <property type="entry name" value="5'-PHOSPHATE OXIDASE PUTATIVE DOMAIN-CONTAINING PROTEIN-RELATED"/>
    <property type="match status" value="1"/>
</dbReference>
<organism evidence="2">
    <name type="scientific">marine metagenome</name>
    <dbReference type="NCBI Taxonomy" id="408172"/>
    <lineage>
        <taxon>unclassified sequences</taxon>
        <taxon>metagenomes</taxon>
        <taxon>ecological metagenomes</taxon>
    </lineage>
</organism>
<dbReference type="InterPro" id="IPR011576">
    <property type="entry name" value="Pyridox_Oxase_N"/>
</dbReference>
<reference evidence="2" key="1">
    <citation type="submission" date="2018-05" db="EMBL/GenBank/DDBJ databases">
        <authorList>
            <person name="Lanie J.A."/>
            <person name="Ng W.-L."/>
            <person name="Kazmierczak K.M."/>
            <person name="Andrzejewski T.M."/>
            <person name="Davidsen T.M."/>
            <person name="Wayne K.J."/>
            <person name="Tettelin H."/>
            <person name="Glass J.I."/>
            <person name="Rusch D."/>
            <person name="Podicherti R."/>
            <person name="Tsui H.-C.T."/>
            <person name="Winkler M.E."/>
        </authorList>
    </citation>
    <scope>NUCLEOTIDE SEQUENCE</scope>
</reference>
<dbReference type="Pfam" id="PF01243">
    <property type="entry name" value="PNPOx_N"/>
    <property type="match status" value="1"/>
</dbReference>
<dbReference type="EMBL" id="UINC01021834">
    <property type="protein sequence ID" value="SVA90230.1"/>
    <property type="molecule type" value="Genomic_DNA"/>
</dbReference>
<gene>
    <name evidence="2" type="ORF">METZ01_LOCUS143084</name>
</gene>
<protein>
    <recommendedName>
        <fullName evidence="1">Pyridoxamine 5'-phosphate oxidase N-terminal domain-containing protein</fullName>
    </recommendedName>
</protein>
<dbReference type="InterPro" id="IPR012349">
    <property type="entry name" value="Split_barrel_FMN-bd"/>
</dbReference>
<sequence>MLTDEIRTLIENHSAGMVATVNADGTPSVSPKATFLILADDRLAFSNIRSPHTIENLKYRPAIEVCFIDVVLRKSARITGSAKYVEKSEAEPELIGKFKDIFGDYLDSMSGFVLIDVYGAEWILSPAYDLGSTEEQLRESNMSKLNNIYPDRLS</sequence>
<proteinExistence type="predicted"/>
<dbReference type="SUPFAM" id="SSF50475">
    <property type="entry name" value="FMN-binding split barrel"/>
    <property type="match status" value="1"/>
</dbReference>